<accession>A0A1Y5PFD1</accession>
<dbReference type="Pfam" id="PF13367">
    <property type="entry name" value="PrsW-protease"/>
    <property type="match status" value="1"/>
</dbReference>
<evidence type="ECO:0000313" key="2">
    <source>
        <dbReference type="EMBL" id="SBS74618.1"/>
    </source>
</evidence>
<feature type="transmembrane region" description="Helical" evidence="1">
    <location>
        <begin position="40"/>
        <end position="58"/>
    </location>
</feature>
<feature type="transmembrane region" description="Helical" evidence="1">
    <location>
        <begin position="64"/>
        <end position="84"/>
    </location>
</feature>
<gene>
    <name evidence="2" type="ORF">MIPYR_70025</name>
</gene>
<dbReference type="PANTHER" id="PTHR36844:SF1">
    <property type="entry name" value="PROTEASE PRSW"/>
    <property type="match status" value="1"/>
</dbReference>
<dbReference type="PANTHER" id="PTHR36844">
    <property type="entry name" value="PROTEASE PRSW"/>
    <property type="match status" value="1"/>
</dbReference>
<keyword evidence="1" id="KW-1133">Transmembrane helix</keyword>
<feature type="transmembrane region" description="Helical" evidence="1">
    <location>
        <begin position="96"/>
        <end position="125"/>
    </location>
</feature>
<keyword evidence="1" id="KW-0812">Transmembrane</keyword>
<feature type="transmembrane region" description="Helical" evidence="1">
    <location>
        <begin position="171"/>
        <end position="191"/>
    </location>
</feature>
<dbReference type="GO" id="GO:0008233">
    <property type="term" value="F:peptidase activity"/>
    <property type="evidence" value="ECO:0007669"/>
    <property type="project" value="InterPro"/>
</dbReference>
<keyword evidence="1" id="KW-0472">Membrane</keyword>
<evidence type="ECO:0000256" key="1">
    <source>
        <dbReference type="SAM" id="Phobius"/>
    </source>
</evidence>
<dbReference type="InterPro" id="IPR026898">
    <property type="entry name" value="PrsW"/>
</dbReference>
<dbReference type="AlphaFoldDB" id="A0A1Y5PFD1"/>
<dbReference type="RefSeq" id="WP_295577697.1">
    <property type="nucleotide sequence ID" value="NZ_FLQR01000011.1"/>
</dbReference>
<name>A0A1Y5PFD1_9MICO</name>
<feature type="transmembrane region" description="Helical" evidence="1">
    <location>
        <begin position="271"/>
        <end position="290"/>
    </location>
</feature>
<reference evidence="2" key="1">
    <citation type="submission" date="2016-03" db="EMBL/GenBank/DDBJ databases">
        <authorList>
            <person name="Ploux O."/>
        </authorList>
    </citation>
    <scope>NUCLEOTIDE SEQUENCE</scope>
    <source>
        <strain evidence="2">UC1</strain>
    </source>
</reference>
<sequence>MTYPSPLAQPPHGTPALIPPAPAAAPALPVPARRGRSAPIWGFGILIVLLVALAAYLLTFLGVVASGVGMLLALLPLAGVLLAIRLVDRWEPEPRSLVVFAIAWGAVAAVAIALLVDIVLTLVLGDDASPAREAFSTVVQAPLVEEFAKGLGVLLIFAVGRRAFDGPVDGVVYGALVGAGFAFTENILYFATSLIEGGVAETTATFFLRGILSPFAHVMFTAVTGYILGRAARAGRTAGTSVGLWTLGVLGAAALHALWNGSALFADFFALYATLQVPLFLGFIVGVVLLRREEARLTRTRLGEYAAAGWFSPAEVDMLATAQGRRRAVAWARTLPGDRSATMRGFIAEATALAAARQRALSGRDPGAAEDERLFLARTTATRDRLLRR</sequence>
<feature type="transmembrane region" description="Helical" evidence="1">
    <location>
        <begin position="241"/>
        <end position="259"/>
    </location>
</feature>
<feature type="transmembrane region" description="Helical" evidence="1">
    <location>
        <begin position="211"/>
        <end position="229"/>
    </location>
</feature>
<dbReference type="EMBL" id="FLQR01000011">
    <property type="protein sequence ID" value="SBS74618.1"/>
    <property type="molecule type" value="Genomic_DNA"/>
</dbReference>
<protein>
    <submittedName>
        <fullName evidence="2">Predicted membrane protein</fullName>
    </submittedName>
</protein>
<organism evidence="2">
    <name type="scientific">uncultured Microbacterium sp</name>
    <dbReference type="NCBI Taxonomy" id="191216"/>
    <lineage>
        <taxon>Bacteria</taxon>
        <taxon>Bacillati</taxon>
        <taxon>Actinomycetota</taxon>
        <taxon>Actinomycetes</taxon>
        <taxon>Micrococcales</taxon>
        <taxon>Microbacteriaceae</taxon>
        <taxon>Microbacterium</taxon>
        <taxon>environmental samples</taxon>
    </lineage>
</organism>
<proteinExistence type="predicted"/>